<sequence>MLRISGPSGSGTTATSAQILTALLNQVESGDITCLSFSFDKNNIRANAPFGLYLALCRQLLSFRPQLFQHISFVSNFLTKNGILNSTTLWVTVRSLVTYLLDDREALVYCIIDTVDDCIVSKVEMIDRMQGLVALTNGRFKLLLSGIGFLGLASESNQCWDIALELRNRGIEEQYVRDRIRKLALENPAWYGLEDIAVGQLDTISAESPFLLLKLNMLLLEWTSRHSTRKGLKQKLRQQPTTLRGYYTQVMDNIDDANRNVVIVALRWIVYAIRPL</sequence>
<dbReference type="Proteomes" id="UP001497700">
    <property type="component" value="Unassembled WGS sequence"/>
</dbReference>
<accession>A0ACB9YHB5</accession>
<comment type="caution">
    <text evidence="1">The sequence shown here is derived from an EMBL/GenBank/DDBJ whole genome shotgun (WGS) entry which is preliminary data.</text>
</comment>
<gene>
    <name evidence="1" type="ORF">F4820DRAFT_468466</name>
</gene>
<name>A0ACB9YHB5_9PEZI</name>
<proteinExistence type="predicted"/>
<protein>
    <submittedName>
        <fullName evidence="1">Uncharacterized protein</fullName>
    </submittedName>
</protein>
<dbReference type="EMBL" id="MU393742">
    <property type="protein sequence ID" value="KAI4858521.1"/>
    <property type="molecule type" value="Genomic_DNA"/>
</dbReference>
<evidence type="ECO:0000313" key="2">
    <source>
        <dbReference type="Proteomes" id="UP001497700"/>
    </source>
</evidence>
<keyword evidence="2" id="KW-1185">Reference proteome</keyword>
<organism evidence="1 2">
    <name type="scientific">Hypoxylon rubiginosum</name>
    <dbReference type="NCBI Taxonomy" id="110542"/>
    <lineage>
        <taxon>Eukaryota</taxon>
        <taxon>Fungi</taxon>
        <taxon>Dikarya</taxon>
        <taxon>Ascomycota</taxon>
        <taxon>Pezizomycotina</taxon>
        <taxon>Sordariomycetes</taxon>
        <taxon>Xylariomycetidae</taxon>
        <taxon>Xylariales</taxon>
        <taxon>Hypoxylaceae</taxon>
        <taxon>Hypoxylon</taxon>
    </lineage>
</organism>
<evidence type="ECO:0000313" key="1">
    <source>
        <dbReference type="EMBL" id="KAI4858521.1"/>
    </source>
</evidence>
<reference evidence="1 2" key="1">
    <citation type="journal article" date="2022" name="New Phytol.">
        <title>Ecological generalism drives hyperdiversity of secondary metabolite gene clusters in xylarialean endophytes.</title>
        <authorList>
            <person name="Franco M.E.E."/>
            <person name="Wisecaver J.H."/>
            <person name="Arnold A.E."/>
            <person name="Ju Y.M."/>
            <person name="Slot J.C."/>
            <person name="Ahrendt S."/>
            <person name="Moore L.P."/>
            <person name="Eastman K.E."/>
            <person name="Scott K."/>
            <person name="Konkel Z."/>
            <person name="Mondo S.J."/>
            <person name="Kuo A."/>
            <person name="Hayes R.D."/>
            <person name="Haridas S."/>
            <person name="Andreopoulos B."/>
            <person name="Riley R."/>
            <person name="LaButti K."/>
            <person name="Pangilinan J."/>
            <person name="Lipzen A."/>
            <person name="Amirebrahimi M."/>
            <person name="Yan J."/>
            <person name="Adam C."/>
            <person name="Keymanesh K."/>
            <person name="Ng V."/>
            <person name="Louie K."/>
            <person name="Northen T."/>
            <person name="Drula E."/>
            <person name="Henrissat B."/>
            <person name="Hsieh H.M."/>
            <person name="Youens-Clark K."/>
            <person name="Lutzoni F."/>
            <person name="Miadlikowska J."/>
            <person name="Eastwood D.C."/>
            <person name="Hamelin R.C."/>
            <person name="Grigoriev I.V."/>
            <person name="U'Ren J.M."/>
        </authorList>
    </citation>
    <scope>NUCLEOTIDE SEQUENCE [LARGE SCALE GENOMIC DNA]</scope>
    <source>
        <strain evidence="1 2">CBS 119005</strain>
    </source>
</reference>